<dbReference type="EMBL" id="CP015079">
    <property type="protein sequence ID" value="ANH38197.1"/>
    <property type="molecule type" value="Genomic_DNA"/>
</dbReference>
<sequence length="414" mass="43680">MRRGKSVVQVAGGNVSAQVLALLALPLLSRLYSPEAFGALSVVVAVSMLLSSIMTLRLEAAIANALDAAHAKALARLGLCVSGVIATLLLVVGYMYDGSYISLALSTHYLRWTILCTLLTSAFVILSQLFIWEGKFRLLGWRSFWQGLVATLASLLLGVAGVGIGLIAGQILGRIAAISVMAAPPRGRGRSIPFSRAIRIPGLWQYPVLFTPAALLNIAGSQLPLLLTAAWFGAEAAGLLGVAQRVLVIPAAVVGLAISQVFLGKLAEIRRSSKPDQGTLTRSILAILIPIGAAITLAAIVLAPLADWMLGEEWAGVSDYIRATSVVFGFSFIAAPLQQVLVANARGAVNLGLDASRVAMVLGAALVAREYNFSAINVVLAMSIAQGVNYILTIWAGWRSARVWDERHADPVPD</sequence>
<evidence type="ECO:0000256" key="2">
    <source>
        <dbReference type="ARBA" id="ARBA00022475"/>
    </source>
</evidence>
<dbReference type="PANTHER" id="PTHR30250:SF11">
    <property type="entry name" value="O-ANTIGEN TRANSPORTER-RELATED"/>
    <property type="match status" value="1"/>
</dbReference>
<keyword evidence="3 6" id="KW-0812">Transmembrane</keyword>
<feature type="transmembrane region" description="Helical" evidence="6">
    <location>
        <begin position="7"/>
        <end position="25"/>
    </location>
</feature>
<feature type="transmembrane region" description="Helical" evidence="6">
    <location>
        <begin position="320"/>
        <end position="337"/>
    </location>
</feature>
<feature type="transmembrane region" description="Helical" evidence="6">
    <location>
        <begin position="37"/>
        <end position="56"/>
    </location>
</feature>
<dbReference type="KEGG" id="ndk:I601_1766"/>
<keyword evidence="2" id="KW-1003">Cell membrane</keyword>
<feature type="transmembrane region" description="Helical" evidence="6">
    <location>
        <begin position="144"/>
        <end position="165"/>
    </location>
</feature>
<keyword evidence="4 6" id="KW-1133">Transmembrane helix</keyword>
<feature type="transmembrane region" description="Helical" evidence="6">
    <location>
        <begin position="246"/>
        <end position="263"/>
    </location>
</feature>
<comment type="subcellular location">
    <subcellularLocation>
        <location evidence="1">Cell membrane</location>
        <topology evidence="1">Multi-pass membrane protein</topology>
    </subcellularLocation>
</comment>
<dbReference type="AlphaFoldDB" id="A0A1A9GIR3"/>
<evidence type="ECO:0000256" key="6">
    <source>
        <dbReference type="SAM" id="Phobius"/>
    </source>
</evidence>
<gene>
    <name evidence="7" type="ORF">I601_1766</name>
</gene>
<dbReference type="PANTHER" id="PTHR30250">
    <property type="entry name" value="PST FAMILY PREDICTED COLANIC ACID TRANSPORTER"/>
    <property type="match status" value="1"/>
</dbReference>
<dbReference type="Pfam" id="PF13440">
    <property type="entry name" value="Polysacc_synt_3"/>
    <property type="match status" value="1"/>
</dbReference>
<feature type="transmembrane region" description="Helical" evidence="6">
    <location>
        <begin position="77"/>
        <end position="96"/>
    </location>
</feature>
<dbReference type="OrthoDB" id="3831435at2"/>
<dbReference type="STRING" id="1300347.I601_1766"/>
<evidence type="ECO:0000313" key="8">
    <source>
        <dbReference type="Proteomes" id="UP000077868"/>
    </source>
</evidence>
<reference evidence="7 8" key="1">
    <citation type="submission" date="2016-03" db="EMBL/GenBank/DDBJ databases">
        <title>Complete genome sequence of a soil Actinobacterium, Nocardioides dokdonensis FR1436.</title>
        <authorList>
            <person name="Kwon S.-K."/>
            <person name="Kim K."/>
            <person name="Kim J.F."/>
        </authorList>
    </citation>
    <scope>NUCLEOTIDE SEQUENCE [LARGE SCALE GENOMIC DNA]</scope>
    <source>
        <strain evidence="7 8">FR1436</strain>
    </source>
</reference>
<proteinExistence type="predicted"/>
<feature type="transmembrane region" description="Helical" evidence="6">
    <location>
        <begin position="108"/>
        <end position="132"/>
    </location>
</feature>
<keyword evidence="5 6" id="KW-0472">Membrane</keyword>
<evidence type="ECO:0000256" key="3">
    <source>
        <dbReference type="ARBA" id="ARBA00022692"/>
    </source>
</evidence>
<dbReference type="InterPro" id="IPR050833">
    <property type="entry name" value="Poly_Biosynth_Transport"/>
</dbReference>
<dbReference type="RefSeq" id="WP_084527367.1">
    <property type="nucleotide sequence ID" value="NZ_CP015079.1"/>
</dbReference>
<dbReference type="GO" id="GO:0005886">
    <property type="term" value="C:plasma membrane"/>
    <property type="evidence" value="ECO:0007669"/>
    <property type="project" value="UniProtKB-SubCell"/>
</dbReference>
<dbReference type="PATRIC" id="fig|1300347.3.peg.1766"/>
<evidence type="ECO:0000256" key="4">
    <source>
        <dbReference type="ARBA" id="ARBA00022989"/>
    </source>
</evidence>
<evidence type="ECO:0000313" key="7">
    <source>
        <dbReference type="EMBL" id="ANH38197.1"/>
    </source>
</evidence>
<feature type="transmembrane region" description="Helical" evidence="6">
    <location>
        <begin position="284"/>
        <end position="305"/>
    </location>
</feature>
<evidence type="ECO:0000256" key="5">
    <source>
        <dbReference type="ARBA" id="ARBA00023136"/>
    </source>
</evidence>
<dbReference type="Proteomes" id="UP000077868">
    <property type="component" value="Chromosome"/>
</dbReference>
<accession>A0A1A9GIR3</accession>
<organism evidence="7 8">
    <name type="scientific">Nocardioides dokdonensis FR1436</name>
    <dbReference type="NCBI Taxonomy" id="1300347"/>
    <lineage>
        <taxon>Bacteria</taxon>
        <taxon>Bacillati</taxon>
        <taxon>Actinomycetota</taxon>
        <taxon>Actinomycetes</taxon>
        <taxon>Propionibacteriales</taxon>
        <taxon>Nocardioidaceae</taxon>
        <taxon>Nocardioides</taxon>
    </lineage>
</organism>
<feature type="transmembrane region" description="Helical" evidence="6">
    <location>
        <begin position="374"/>
        <end position="398"/>
    </location>
</feature>
<keyword evidence="8" id="KW-1185">Reference proteome</keyword>
<name>A0A1A9GIR3_9ACTN</name>
<protein>
    <submittedName>
        <fullName evidence="7">Polysaccharide biosynthesis protein</fullName>
    </submittedName>
</protein>
<evidence type="ECO:0000256" key="1">
    <source>
        <dbReference type="ARBA" id="ARBA00004651"/>
    </source>
</evidence>